<keyword evidence="2" id="KW-1185">Reference proteome</keyword>
<sequence>MVDSEQFECSHNENCDGLGEHVEKRTREWAREEAEEVVQEELRKRDRKIERLERALESETGSDRQ</sequence>
<evidence type="ECO:0000313" key="1">
    <source>
        <dbReference type="EMBL" id="MDF9748362.1"/>
    </source>
</evidence>
<protein>
    <submittedName>
        <fullName evidence="1">Uncharacterized protein</fullName>
    </submittedName>
</protein>
<dbReference type="AlphaFoldDB" id="A0A9Q4L8A2"/>
<proteinExistence type="predicted"/>
<organism evidence="1 2">
    <name type="scientific">Natrinema salsiterrestre</name>
    <dbReference type="NCBI Taxonomy" id="2950540"/>
    <lineage>
        <taxon>Archaea</taxon>
        <taxon>Methanobacteriati</taxon>
        <taxon>Methanobacteriota</taxon>
        <taxon>Stenosarchaea group</taxon>
        <taxon>Halobacteria</taxon>
        <taxon>Halobacteriales</taxon>
        <taxon>Natrialbaceae</taxon>
        <taxon>Natrinema</taxon>
    </lineage>
</organism>
<evidence type="ECO:0000313" key="2">
    <source>
        <dbReference type="Proteomes" id="UP001154061"/>
    </source>
</evidence>
<dbReference type="Proteomes" id="UP001154061">
    <property type="component" value="Unassembled WGS sequence"/>
</dbReference>
<gene>
    <name evidence="1" type="ORF">NDI89_22625</name>
</gene>
<name>A0A9Q4L8A2_9EURY</name>
<comment type="caution">
    <text evidence="1">The sequence shown here is derived from an EMBL/GenBank/DDBJ whole genome shotgun (WGS) entry which is preliminary data.</text>
</comment>
<dbReference type="RefSeq" id="WP_277525001.1">
    <property type="nucleotide sequence ID" value="NZ_JAMQOT010000015.1"/>
</dbReference>
<accession>A0A9Q4L8A2</accession>
<dbReference type="EMBL" id="JAMQOT010000015">
    <property type="protein sequence ID" value="MDF9748362.1"/>
    <property type="molecule type" value="Genomic_DNA"/>
</dbReference>
<reference evidence="1" key="1">
    <citation type="submission" date="2022-06" db="EMBL/GenBank/DDBJ databases">
        <title>Natrinema sp. a new haloarchaeum isolate from saline soil.</title>
        <authorList>
            <person name="Strakova D."/>
            <person name="Galisteo C."/>
            <person name="Sanchez-Porro C."/>
            <person name="Ventosa A."/>
        </authorList>
    </citation>
    <scope>NUCLEOTIDE SEQUENCE</scope>
    <source>
        <strain evidence="1">S1CR25-10</strain>
    </source>
</reference>